<organism evidence="3 4">
    <name type="scientific">Nannochloropsis gaditana</name>
    <dbReference type="NCBI Taxonomy" id="72520"/>
    <lineage>
        <taxon>Eukaryota</taxon>
        <taxon>Sar</taxon>
        <taxon>Stramenopiles</taxon>
        <taxon>Ochrophyta</taxon>
        <taxon>Eustigmatophyceae</taxon>
        <taxon>Eustigmatales</taxon>
        <taxon>Monodopsidaceae</taxon>
        <taxon>Nannochloropsis</taxon>
    </lineage>
</organism>
<evidence type="ECO:0000313" key="4">
    <source>
        <dbReference type="Proteomes" id="UP000019335"/>
    </source>
</evidence>
<dbReference type="Gene3D" id="3.40.50.850">
    <property type="entry name" value="Isochorismatase-like"/>
    <property type="match status" value="1"/>
</dbReference>
<feature type="domain" description="Isochorismatase-like" evidence="2">
    <location>
        <begin position="38"/>
        <end position="188"/>
    </location>
</feature>
<sequence length="230" mass="25841">MYNLHPARKSTELRTYFATMTASNVARAIGKLQPKTTTFLLCDVQERFRDVIWHFPQVIRTAKFMTAVGQELQIPTLASEQYPKAFGATVPELKAAAVDYCIPTFEKKMFSMLTDELKAQMQCEPERKTVVLFGIEAHVCVQQTALDLLEQGYAVHILVDGVSSQKAHDRAVALRRMEKAGAFLTTAESLVFMLMQTASHPQFKTISFLIKEHAGEPNPFNDLLKENSAL</sequence>
<dbReference type="AlphaFoldDB" id="W7U6T6"/>
<name>W7U6T6_9STRA</name>
<gene>
    <name evidence="3" type="ORF">Naga_100131g6</name>
</gene>
<dbReference type="SUPFAM" id="SSF52499">
    <property type="entry name" value="Isochorismatase-like hydrolases"/>
    <property type="match status" value="1"/>
</dbReference>
<dbReference type="OrthoDB" id="269496at2759"/>
<dbReference type="InterPro" id="IPR036380">
    <property type="entry name" value="Isochorismatase-like_sf"/>
</dbReference>
<accession>W7U6T6</accession>
<proteinExistence type="inferred from homology"/>
<evidence type="ECO:0000259" key="2">
    <source>
        <dbReference type="Pfam" id="PF00857"/>
    </source>
</evidence>
<comment type="caution">
    <text evidence="3">The sequence shown here is derived from an EMBL/GenBank/DDBJ whole genome shotgun (WGS) entry which is preliminary data.</text>
</comment>
<protein>
    <submittedName>
        <fullName evidence="3">Isochorismatase</fullName>
    </submittedName>
</protein>
<keyword evidence="4" id="KW-1185">Reference proteome</keyword>
<dbReference type="Pfam" id="PF00857">
    <property type="entry name" value="Isochorismatase"/>
    <property type="match status" value="1"/>
</dbReference>
<dbReference type="InterPro" id="IPR000868">
    <property type="entry name" value="Isochorismatase-like_dom"/>
</dbReference>
<reference evidence="3 4" key="1">
    <citation type="journal article" date="2014" name="Mol. Plant">
        <title>Chromosome Scale Genome Assembly and Transcriptome Profiling of Nannochloropsis gaditana in Nitrogen Depletion.</title>
        <authorList>
            <person name="Corteggiani Carpinelli E."/>
            <person name="Telatin A."/>
            <person name="Vitulo N."/>
            <person name="Forcato C."/>
            <person name="D'Angelo M."/>
            <person name="Schiavon R."/>
            <person name="Vezzi A."/>
            <person name="Giacometti G.M."/>
            <person name="Morosinotto T."/>
            <person name="Valle G."/>
        </authorList>
    </citation>
    <scope>NUCLEOTIDE SEQUENCE [LARGE SCALE GENOMIC DNA]</scope>
    <source>
        <strain evidence="3 4">B-31</strain>
    </source>
</reference>
<evidence type="ECO:0000313" key="3">
    <source>
        <dbReference type="EMBL" id="EWM28514.1"/>
    </source>
</evidence>
<evidence type="ECO:0000256" key="1">
    <source>
        <dbReference type="ARBA" id="ARBA00006336"/>
    </source>
</evidence>
<dbReference type="EMBL" id="AZIL01000280">
    <property type="protein sequence ID" value="EWM28514.1"/>
    <property type="molecule type" value="Genomic_DNA"/>
</dbReference>
<dbReference type="PANTHER" id="PTHR14119">
    <property type="entry name" value="HYDROLASE"/>
    <property type="match status" value="1"/>
</dbReference>
<dbReference type="Proteomes" id="UP000019335">
    <property type="component" value="Chromosome 4"/>
</dbReference>
<dbReference type="PANTHER" id="PTHR14119:SF3">
    <property type="entry name" value="ISOCHORISMATASE DOMAIN-CONTAINING PROTEIN 2"/>
    <property type="match status" value="1"/>
</dbReference>
<comment type="similarity">
    <text evidence="1">Belongs to the isochorismatase family.</text>
</comment>
<dbReference type="InterPro" id="IPR050993">
    <property type="entry name" value="Isochorismatase_domain"/>
</dbReference>